<name>A0A660LAP6_9ACTN</name>
<evidence type="ECO:0000313" key="2">
    <source>
        <dbReference type="Proteomes" id="UP000278962"/>
    </source>
</evidence>
<proteinExistence type="predicted"/>
<organism evidence="1 2">
    <name type="scientific">Solirubrobacter pauli</name>
    <dbReference type="NCBI Taxonomy" id="166793"/>
    <lineage>
        <taxon>Bacteria</taxon>
        <taxon>Bacillati</taxon>
        <taxon>Actinomycetota</taxon>
        <taxon>Thermoleophilia</taxon>
        <taxon>Solirubrobacterales</taxon>
        <taxon>Solirubrobacteraceae</taxon>
        <taxon>Solirubrobacter</taxon>
    </lineage>
</organism>
<sequence>MAVFYNLIIIGDTTADDFIARVYDDALPAPAFTPSNKAVAADETARLGFTLTLLETTDGYFQDDDWEIEPPRYLDVGFRVDKDADPEQVRANVDRFVDRALATGDEDMALINNGNTLLLERTDGEVRRRAA</sequence>
<evidence type="ECO:0000313" key="1">
    <source>
        <dbReference type="EMBL" id="RKQ92068.1"/>
    </source>
</evidence>
<accession>A0A660LAP6</accession>
<dbReference type="Proteomes" id="UP000278962">
    <property type="component" value="Unassembled WGS sequence"/>
</dbReference>
<keyword evidence="2" id="KW-1185">Reference proteome</keyword>
<dbReference type="EMBL" id="RBIL01000001">
    <property type="protein sequence ID" value="RKQ92068.1"/>
    <property type="molecule type" value="Genomic_DNA"/>
</dbReference>
<dbReference type="OrthoDB" id="3394433at2"/>
<dbReference type="NCBIfam" id="NF040657">
    <property type="entry name" value="immun_SitI3"/>
    <property type="match status" value="1"/>
</dbReference>
<dbReference type="RefSeq" id="WP_121249798.1">
    <property type="nucleotide sequence ID" value="NZ_RBIL01000001.1"/>
</dbReference>
<reference evidence="1 2" key="1">
    <citation type="submission" date="2018-10" db="EMBL/GenBank/DDBJ databases">
        <title>Genomic Encyclopedia of Archaeal and Bacterial Type Strains, Phase II (KMG-II): from individual species to whole genera.</title>
        <authorList>
            <person name="Goeker M."/>
        </authorList>
    </citation>
    <scope>NUCLEOTIDE SEQUENCE [LARGE SCALE GENOMIC DNA]</scope>
    <source>
        <strain evidence="1 2">DSM 14954</strain>
    </source>
</reference>
<gene>
    <name evidence="1" type="ORF">C8N24_1907</name>
</gene>
<protein>
    <submittedName>
        <fullName evidence="1">Uncharacterized protein</fullName>
    </submittedName>
</protein>
<dbReference type="AlphaFoldDB" id="A0A660LAP6"/>
<comment type="caution">
    <text evidence="1">The sequence shown here is derived from an EMBL/GenBank/DDBJ whole genome shotgun (WGS) entry which is preliminary data.</text>
</comment>
<dbReference type="InterPro" id="IPR049799">
    <property type="entry name" value="SitI3-like"/>
</dbReference>